<gene>
    <name evidence="5" type="ORF">SAMN05421680_12322</name>
    <name evidence="4" type="ORF">Xmau_04072</name>
</gene>
<dbReference type="InterPro" id="IPR015213">
    <property type="entry name" value="Cholesterol_OX_subst-bd"/>
</dbReference>
<dbReference type="InterPro" id="IPR016169">
    <property type="entry name" value="FAD-bd_PCMH_sub2"/>
</dbReference>
<proteinExistence type="predicted"/>
<keyword evidence="1" id="KW-0285">Flavoprotein</keyword>
<evidence type="ECO:0000313" key="4">
    <source>
        <dbReference type="EMBL" id="PHM36923.1"/>
    </source>
</evidence>
<reference evidence="5" key="2">
    <citation type="submission" date="2016-10" db="EMBL/GenBank/DDBJ databases">
        <authorList>
            <person name="de Groot N.N."/>
        </authorList>
    </citation>
    <scope>NUCLEOTIDE SEQUENCE [LARGE SCALE GENOMIC DNA]</scope>
    <source>
        <strain evidence="5">DSM 17908</strain>
    </source>
</reference>
<dbReference type="InterPro" id="IPR016167">
    <property type="entry name" value="FAD-bd_PCMH_sub1"/>
</dbReference>
<feature type="domain" description="FAD-binding PCMH-type" evidence="3">
    <location>
        <begin position="52"/>
        <end position="244"/>
    </location>
</feature>
<evidence type="ECO:0000259" key="3">
    <source>
        <dbReference type="PROSITE" id="PS51387"/>
    </source>
</evidence>
<dbReference type="Gene3D" id="3.40.462.10">
    <property type="entry name" value="FAD-linked oxidases, C-terminal domain"/>
    <property type="match status" value="1"/>
</dbReference>
<dbReference type="PROSITE" id="PS51387">
    <property type="entry name" value="FAD_PCMH"/>
    <property type="match status" value="1"/>
</dbReference>
<evidence type="ECO:0000256" key="1">
    <source>
        <dbReference type="ARBA" id="ARBA00022630"/>
    </source>
</evidence>
<evidence type="ECO:0000313" key="7">
    <source>
        <dbReference type="Proteomes" id="UP000224607"/>
    </source>
</evidence>
<evidence type="ECO:0000256" key="2">
    <source>
        <dbReference type="ARBA" id="ARBA00022827"/>
    </source>
</evidence>
<protein>
    <submittedName>
        <fullName evidence="4">FAD-linked oxidase</fullName>
    </submittedName>
    <submittedName>
        <fullName evidence="5">FAD/FMN-containing dehydrogenase</fullName>
    </submittedName>
</protein>
<dbReference type="GO" id="GO:0016899">
    <property type="term" value="F:oxidoreductase activity, acting on the CH-OH group of donors, oxygen as acceptor"/>
    <property type="evidence" value="ECO:0007669"/>
    <property type="project" value="InterPro"/>
</dbReference>
<sequence length="570" mass="64069">MSSSDLIKQSYNQPPYHQSQENIVVDLDCHLSNFPKEIECKKIIFKNWSGEINVPNMPCCMPRSSAEVISVVNWAWKENYKVRPIGQAHNWSPLVLASNQNTSNRIILMDLSKHFTNVNIEHQSEFSIVTAQTAILMETLMTRMEEQGLGFAATPAPGDLTLGGVLAIGGHGTAIKALDEVPQSGHTYGSISNTILSLSAVVWDDKSQQYIIKRFERSNPDCAPLLTHIGSSLILEVQFQAGKNQRLRCQSFTHISMDELFSAPEDTQYQQTIKQLLDKSGRVEVILFPFTNKPWLKVWSVAPTRPPSSVEVKTPYNYPFSDNVPLVVSDLSSMIFSTAPKVTPLMGEMKYQLVNAALQGNAKDIWGWSKNVLLYVKPTTLRVTANGYAVLTRRADIQRVLHVFYDQWKNMLVKFAKAGKYPINGPIEVRVTGLDSPSEVMVENAAASSLSAIRPRPDKPEWDVAIWLDILTFPNTPHAIEFLRQFEKWLFQEFNGTYASARVEWSKGWAYGKTSAWEDKEILTKTIPASFTEGLPADNNWVSAVSALQKHDPHHIFRSPLLDKLFSADN</sequence>
<accession>A0A1I3W077</accession>
<dbReference type="InterPro" id="IPR016171">
    <property type="entry name" value="Vanillyl_alc_oxidase_C-sub2"/>
</dbReference>
<dbReference type="PANTHER" id="PTHR43762:SF8">
    <property type="entry name" value="L-GULONOLACTONE OXIDASE"/>
    <property type="match status" value="1"/>
</dbReference>
<dbReference type="SUPFAM" id="SSF56176">
    <property type="entry name" value="FAD-binding/transporter-associated domain-like"/>
    <property type="match status" value="1"/>
</dbReference>
<dbReference type="Proteomes" id="UP000224607">
    <property type="component" value="Unassembled WGS sequence"/>
</dbReference>
<reference evidence="4 7" key="3">
    <citation type="journal article" date="2017" name="Nat. Microbiol.">
        <title>Natural product diversity associated with the nematode symbionts Photorhabdus and Xenorhabdus.</title>
        <authorList>
            <person name="Tobias N.J."/>
            <person name="Wolff H."/>
            <person name="Djahanschiri B."/>
            <person name="Grundmann F."/>
            <person name="Kronenwerth M."/>
            <person name="Shi Y.M."/>
            <person name="Simonyi S."/>
            <person name="Grun P."/>
            <person name="Shapiro-Ilan D."/>
            <person name="Pidot S.J."/>
            <person name="Stinear T.P."/>
            <person name="Ebersberger I."/>
            <person name="Bode H.B."/>
        </authorList>
    </citation>
    <scope>NUCLEOTIDE SEQUENCE [LARGE SCALE GENOMIC DNA]</scope>
    <source>
        <strain evidence="4 7">DSM 17908</strain>
    </source>
</reference>
<dbReference type="SUPFAM" id="SSF55103">
    <property type="entry name" value="FAD-linked oxidases, C-terminal domain"/>
    <property type="match status" value="1"/>
</dbReference>
<evidence type="ECO:0000313" key="6">
    <source>
        <dbReference type="Proteomes" id="UP000198919"/>
    </source>
</evidence>
<dbReference type="RefSeq" id="WP_092513273.1">
    <property type="nucleotide sequence ID" value="NZ_CAWNQB010000017.1"/>
</dbReference>
<dbReference type="AlphaFoldDB" id="A0A1I3W077"/>
<evidence type="ECO:0000313" key="5">
    <source>
        <dbReference type="EMBL" id="SFJ99821.1"/>
    </source>
</evidence>
<keyword evidence="2" id="KW-0274">FAD</keyword>
<dbReference type="PANTHER" id="PTHR43762">
    <property type="entry name" value="L-GULONOLACTONE OXIDASE"/>
    <property type="match status" value="1"/>
</dbReference>
<dbReference type="InterPro" id="IPR010031">
    <property type="entry name" value="FAD_lactone_oxidase-like"/>
</dbReference>
<dbReference type="Proteomes" id="UP000198919">
    <property type="component" value="Unassembled WGS sequence"/>
</dbReference>
<dbReference type="InterPro" id="IPR006094">
    <property type="entry name" value="Oxid_FAD_bind_N"/>
</dbReference>
<dbReference type="GO" id="GO:0071949">
    <property type="term" value="F:FAD binding"/>
    <property type="evidence" value="ECO:0007669"/>
    <property type="project" value="InterPro"/>
</dbReference>
<dbReference type="InterPro" id="IPR016164">
    <property type="entry name" value="FAD-linked_Oxase-like_C"/>
</dbReference>
<organism evidence="5 6">
    <name type="scientific">Xenorhabdus mauleonii</name>
    <dbReference type="NCBI Taxonomy" id="351675"/>
    <lineage>
        <taxon>Bacteria</taxon>
        <taxon>Pseudomonadati</taxon>
        <taxon>Pseudomonadota</taxon>
        <taxon>Gammaproteobacteria</taxon>
        <taxon>Enterobacterales</taxon>
        <taxon>Morganellaceae</taxon>
        <taxon>Xenorhabdus</taxon>
    </lineage>
</organism>
<dbReference type="Gene3D" id="3.30.465.10">
    <property type="match status" value="1"/>
</dbReference>
<dbReference type="Gene3D" id="3.30.43.10">
    <property type="entry name" value="Uridine Diphospho-n-acetylenolpyruvylglucosamine Reductase, domain 2"/>
    <property type="match status" value="1"/>
</dbReference>
<dbReference type="Pfam" id="PF01565">
    <property type="entry name" value="FAD_binding_4"/>
    <property type="match status" value="1"/>
</dbReference>
<reference evidence="6" key="1">
    <citation type="submission" date="2016-10" db="EMBL/GenBank/DDBJ databases">
        <authorList>
            <person name="Varghese N."/>
            <person name="Submissions S."/>
        </authorList>
    </citation>
    <scope>NUCLEOTIDE SEQUENCE [LARGE SCALE GENOMIC DNA]</scope>
    <source>
        <strain evidence="6">DSM 17908</strain>
    </source>
</reference>
<dbReference type="OrthoDB" id="1489106at2"/>
<keyword evidence="7" id="KW-1185">Reference proteome</keyword>
<dbReference type="InterPro" id="IPR016166">
    <property type="entry name" value="FAD-bd_PCMH"/>
</dbReference>
<name>A0A1I3W077_9GAMM</name>
<dbReference type="Gene3D" id="1.10.45.10">
    <property type="entry name" value="Vanillyl-alcohol Oxidase, Chain A, domain 4"/>
    <property type="match status" value="1"/>
</dbReference>
<dbReference type="EMBL" id="FORG01000023">
    <property type="protein sequence ID" value="SFJ99821.1"/>
    <property type="molecule type" value="Genomic_DNA"/>
</dbReference>
<dbReference type="EMBL" id="NITY01000024">
    <property type="protein sequence ID" value="PHM36923.1"/>
    <property type="molecule type" value="Genomic_DNA"/>
</dbReference>
<dbReference type="STRING" id="351675.SAMN05421680_12322"/>
<dbReference type="InterPro" id="IPR036318">
    <property type="entry name" value="FAD-bd_PCMH-like_sf"/>
</dbReference>
<dbReference type="InterPro" id="IPR016170">
    <property type="entry name" value="Cytok_DH_C_sf"/>
</dbReference>
<dbReference type="Pfam" id="PF09129">
    <property type="entry name" value="Chol_subst-bind"/>
    <property type="match status" value="1"/>
</dbReference>